<evidence type="ECO:0000313" key="12">
    <source>
        <dbReference type="Proteomes" id="UP001155144"/>
    </source>
</evidence>
<dbReference type="GO" id="GO:0030527">
    <property type="term" value="F:structural constituent of chromatin"/>
    <property type="evidence" value="ECO:0007669"/>
    <property type="project" value="InterPro"/>
</dbReference>
<dbReference type="EMBL" id="JANUBL010000015">
    <property type="protein sequence ID" value="MCS4123014.1"/>
    <property type="molecule type" value="Genomic_DNA"/>
</dbReference>
<dbReference type="SMART" id="SM00411">
    <property type="entry name" value="BHL"/>
    <property type="match status" value="1"/>
</dbReference>
<dbReference type="GeneID" id="83727992"/>
<reference evidence="10" key="1">
    <citation type="submission" date="2022-08" db="EMBL/GenBank/DDBJ databases">
        <title>Genomic Encyclopedia of Type Strains, Phase V (KMG-V): Genome sequencing to study the core and pangenomes of soil and plant-associated prokaryotes.</title>
        <authorList>
            <person name="Whitman W."/>
        </authorList>
    </citation>
    <scope>NUCLEOTIDE SEQUENCE</scope>
    <source>
        <strain evidence="5">0</strain>
        <strain evidence="7">SP2016B</strain>
        <strain evidence="8">SP2017</strain>
        <strain evidence="11">SP3002</strain>
        <strain evidence="9">SP3012</strain>
        <strain evidence="10">SP3026</strain>
        <strain evidence="6">SP3049</strain>
    </source>
</reference>
<evidence type="ECO:0000256" key="3">
    <source>
        <dbReference type="RuleBase" id="RU003939"/>
    </source>
</evidence>
<evidence type="ECO:0000256" key="1">
    <source>
        <dbReference type="ARBA" id="ARBA00010529"/>
    </source>
</evidence>
<evidence type="ECO:0000313" key="6">
    <source>
        <dbReference type="EMBL" id="MCS3710032.1"/>
    </source>
</evidence>
<dbReference type="EMBL" id="JANUBB010000009">
    <property type="protein sequence ID" value="MCS3952448.1"/>
    <property type="molecule type" value="Genomic_DNA"/>
</dbReference>
<dbReference type="RefSeq" id="WP_011403823.1">
    <property type="nucleotide sequence ID" value="NZ_CALTRV010000019.1"/>
</dbReference>
<dbReference type="Proteomes" id="UP001155010">
    <property type="component" value="Unassembled WGS sequence"/>
</dbReference>
<evidence type="ECO:0000256" key="4">
    <source>
        <dbReference type="SAM" id="MobiDB-lite"/>
    </source>
</evidence>
<organism evidence="10 12">
    <name type="scientific">Salinibacter ruber</name>
    <dbReference type="NCBI Taxonomy" id="146919"/>
    <lineage>
        <taxon>Bacteria</taxon>
        <taxon>Pseudomonadati</taxon>
        <taxon>Rhodothermota</taxon>
        <taxon>Rhodothermia</taxon>
        <taxon>Rhodothermales</taxon>
        <taxon>Salinibacteraceae</taxon>
        <taxon>Salinibacter</taxon>
    </lineage>
</organism>
<gene>
    <name evidence="10" type="ORF">GGP45_003382</name>
    <name evidence="6" type="ORF">GGP61_001636</name>
    <name evidence="5" type="ORF">GGP71_002923</name>
    <name evidence="7" type="ORF">GGP82_003307</name>
    <name evidence="8" type="ORF">GGP83_002415</name>
    <name evidence="11" type="ORF">GGP99_003194</name>
    <name evidence="9" type="ORF">GGQ01_002705</name>
</gene>
<dbReference type="Gene3D" id="4.10.520.10">
    <property type="entry name" value="IHF-like DNA-binding proteins"/>
    <property type="match status" value="1"/>
</dbReference>
<dbReference type="InterPro" id="IPR010992">
    <property type="entry name" value="IHF-like_DNA-bd_dom_sf"/>
</dbReference>
<dbReference type="Proteomes" id="UP001155144">
    <property type="component" value="Unassembled WGS sequence"/>
</dbReference>
<sequence length="126" mass="14330">MADQVDTATKEDVARRVANIQECPLYEAKEQVRSVLTALGDLMIEADPERRIELRNFGVFEVKKTKAKPTARNPKTNEPMFVPSRRKTLFRPGKRVEEVLKTPLRELGYEVPEGSAERDDGEADDE</sequence>
<dbReference type="EMBL" id="JANUAE010000005">
    <property type="protein sequence ID" value="MCS3710032.1"/>
    <property type="molecule type" value="Genomic_DNA"/>
</dbReference>
<dbReference type="EMBL" id="JANTZM010000020">
    <property type="protein sequence ID" value="MCS4159207.1"/>
    <property type="molecule type" value="Genomic_DNA"/>
</dbReference>
<dbReference type="AlphaFoldDB" id="A0A840DK68"/>
<dbReference type="EMBL" id="JANUBF010000022">
    <property type="protein sequence ID" value="MCS4037622.1"/>
    <property type="molecule type" value="Genomic_DNA"/>
</dbReference>
<dbReference type="InterPro" id="IPR000119">
    <property type="entry name" value="Hist_DNA-bd"/>
</dbReference>
<protein>
    <submittedName>
        <fullName evidence="10">Integration host factor subunit beta</fullName>
    </submittedName>
</protein>
<dbReference type="Proteomes" id="UP001155057">
    <property type="component" value="Unassembled WGS sequence"/>
</dbReference>
<feature type="region of interest" description="Disordered" evidence="4">
    <location>
        <begin position="107"/>
        <end position="126"/>
    </location>
</feature>
<proteinExistence type="inferred from homology"/>
<dbReference type="Pfam" id="PF00216">
    <property type="entry name" value="Bac_DNA_binding"/>
    <property type="match status" value="1"/>
</dbReference>
<dbReference type="Proteomes" id="UP001155027">
    <property type="component" value="Unassembled WGS sequence"/>
</dbReference>
<evidence type="ECO:0000313" key="10">
    <source>
        <dbReference type="EMBL" id="MCS4123014.1"/>
    </source>
</evidence>
<accession>A0A840DK68</accession>
<comment type="similarity">
    <text evidence="1 3">Belongs to the bacterial histone-like protein family.</text>
</comment>
<dbReference type="SUPFAM" id="SSF47729">
    <property type="entry name" value="IHF-like DNA-binding proteins"/>
    <property type="match status" value="1"/>
</dbReference>
<evidence type="ECO:0000313" key="8">
    <source>
        <dbReference type="EMBL" id="MCS3952448.1"/>
    </source>
</evidence>
<evidence type="ECO:0000256" key="2">
    <source>
        <dbReference type="ARBA" id="ARBA00023125"/>
    </source>
</evidence>
<dbReference type="EMBL" id="JANUAU010000011">
    <property type="protein sequence ID" value="MCS3678980.1"/>
    <property type="molecule type" value="Genomic_DNA"/>
</dbReference>
<dbReference type="Proteomes" id="UP001155034">
    <property type="component" value="Unassembled WGS sequence"/>
</dbReference>
<dbReference type="EMBL" id="JANTYZ010000019">
    <property type="protein sequence ID" value="MCS3866727.1"/>
    <property type="molecule type" value="Genomic_DNA"/>
</dbReference>
<comment type="caution">
    <text evidence="10">The sequence shown here is derived from an EMBL/GenBank/DDBJ whole genome shotgun (WGS) entry which is preliminary data.</text>
</comment>
<evidence type="ECO:0000313" key="11">
    <source>
        <dbReference type="EMBL" id="MCS4159207.1"/>
    </source>
</evidence>
<name>A0A840DK68_9BACT</name>
<evidence type="ECO:0000313" key="9">
    <source>
        <dbReference type="EMBL" id="MCS4037622.1"/>
    </source>
</evidence>
<dbReference type="GO" id="GO:0003677">
    <property type="term" value="F:DNA binding"/>
    <property type="evidence" value="ECO:0007669"/>
    <property type="project" value="UniProtKB-KW"/>
</dbReference>
<dbReference type="PRINTS" id="PR01727">
    <property type="entry name" value="DNABINDINGHU"/>
</dbReference>
<dbReference type="Proteomes" id="UP001155040">
    <property type="component" value="Unassembled WGS sequence"/>
</dbReference>
<dbReference type="OMA" id="REMMSED"/>
<evidence type="ECO:0000313" key="5">
    <source>
        <dbReference type="EMBL" id="MCS3678980.1"/>
    </source>
</evidence>
<dbReference type="Proteomes" id="UP001155110">
    <property type="component" value="Unassembled WGS sequence"/>
</dbReference>
<evidence type="ECO:0000313" key="7">
    <source>
        <dbReference type="EMBL" id="MCS3866727.1"/>
    </source>
</evidence>
<keyword evidence="2" id="KW-0238">DNA-binding</keyword>